<dbReference type="PANTHER" id="PTHR43155:SF2">
    <property type="entry name" value="CYCLIC DI-GMP PHOSPHODIESTERASE PA4108"/>
    <property type="match status" value="1"/>
</dbReference>
<sequence length="369" mass="41994">MRVHPTQLVAGNVLLRDVKGKSGHPIMKEGTILTNEHITVLHKFLIESVEVSNRLENGEAFIAKEHVKSKEQPKPVERNIYLEAEESRSFPAHYLEVVRDYKQFFADWNNGVPIDMVKVRQSILPLLERIGELDMEIFTLHQYGAAEDYIYHHSVAVSLLAAFLGKELGYRKGEWIQLGVAGYLADAGMTRIDSDILTKGGPLTEQQVQDMRNHSTYSYRMVENLTGLSKTGKIAILQHHERMDGSGYPLGIRNEQINTFARILAVCDTYHAMTSDRMFKAKQSIFKALDELFQERYTKLDLEIVHSFIESLAKRAVGKTVHLTNHKTGEIVYFDDDHPASPLVKLHETGEIISLQMNPELQIEEIILD</sequence>
<dbReference type="AlphaFoldDB" id="A0A918D1Z5"/>
<reference evidence="2" key="2">
    <citation type="submission" date="2020-09" db="EMBL/GenBank/DDBJ databases">
        <authorList>
            <person name="Sun Q."/>
            <person name="Ohkuma M."/>
        </authorList>
    </citation>
    <scope>NUCLEOTIDE SEQUENCE</scope>
    <source>
        <strain evidence="2">JCM 17251</strain>
    </source>
</reference>
<dbReference type="CDD" id="cd00077">
    <property type="entry name" value="HDc"/>
    <property type="match status" value="1"/>
</dbReference>
<dbReference type="Gene3D" id="1.10.3210.10">
    <property type="entry name" value="Hypothetical protein af1432"/>
    <property type="match status" value="1"/>
</dbReference>
<protein>
    <submittedName>
        <fullName evidence="2">HD family phosphohydrolase</fullName>
    </submittedName>
</protein>
<dbReference type="EMBL" id="BMOS01000011">
    <property type="protein sequence ID" value="GGN57771.1"/>
    <property type="molecule type" value="Genomic_DNA"/>
</dbReference>
<dbReference type="SMART" id="SM00471">
    <property type="entry name" value="HDc"/>
    <property type="match status" value="1"/>
</dbReference>
<feature type="domain" description="HD-GYP" evidence="1">
    <location>
        <begin position="128"/>
        <end position="324"/>
    </location>
</feature>
<proteinExistence type="predicted"/>
<dbReference type="SUPFAM" id="SSF109604">
    <property type="entry name" value="HD-domain/PDEase-like"/>
    <property type="match status" value="1"/>
</dbReference>
<keyword evidence="3" id="KW-1185">Reference proteome</keyword>
<reference evidence="2" key="1">
    <citation type="journal article" date="2014" name="Int. J. Syst. Evol. Microbiol.">
        <title>Complete genome sequence of Corynebacterium casei LMG S-19264T (=DSM 44701T), isolated from a smear-ripened cheese.</title>
        <authorList>
            <consortium name="US DOE Joint Genome Institute (JGI-PGF)"/>
            <person name="Walter F."/>
            <person name="Albersmeier A."/>
            <person name="Kalinowski J."/>
            <person name="Ruckert C."/>
        </authorList>
    </citation>
    <scope>NUCLEOTIDE SEQUENCE</scope>
    <source>
        <strain evidence="2">JCM 17251</strain>
    </source>
</reference>
<organism evidence="2 3">
    <name type="scientific">Oceanobacillus indicireducens</name>
    <dbReference type="NCBI Taxonomy" id="1004261"/>
    <lineage>
        <taxon>Bacteria</taxon>
        <taxon>Bacillati</taxon>
        <taxon>Bacillota</taxon>
        <taxon>Bacilli</taxon>
        <taxon>Bacillales</taxon>
        <taxon>Bacillaceae</taxon>
        <taxon>Oceanobacillus</taxon>
    </lineage>
</organism>
<evidence type="ECO:0000313" key="2">
    <source>
        <dbReference type="EMBL" id="GGN57771.1"/>
    </source>
</evidence>
<gene>
    <name evidence="2" type="ORF">GCM10007971_19100</name>
</gene>
<evidence type="ECO:0000313" key="3">
    <source>
        <dbReference type="Proteomes" id="UP000624041"/>
    </source>
</evidence>
<evidence type="ECO:0000259" key="1">
    <source>
        <dbReference type="PROSITE" id="PS51832"/>
    </source>
</evidence>
<dbReference type="PANTHER" id="PTHR43155">
    <property type="entry name" value="CYCLIC DI-GMP PHOSPHODIESTERASE PA4108-RELATED"/>
    <property type="match status" value="1"/>
</dbReference>
<name>A0A918D1Z5_9BACI</name>
<comment type="caution">
    <text evidence="2">The sequence shown here is derived from an EMBL/GenBank/DDBJ whole genome shotgun (WGS) entry which is preliminary data.</text>
</comment>
<dbReference type="PROSITE" id="PS51832">
    <property type="entry name" value="HD_GYP"/>
    <property type="match status" value="1"/>
</dbReference>
<accession>A0A918D1Z5</accession>
<dbReference type="Proteomes" id="UP000624041">
    <property type="component" value="Unassembled WGS sequence"/>
</dbReference>
<dbReference type="InterPro" id="IPR003607">
    <property type="entry name" value="HD/PDEase_dom"/>
</dbReference>
<dbReference type="InterPro" id="IPR037522">
    <property type="entry name" value="HD_GYP_dom"/>
</dbReference>
<dbReference type="Pfam" id="PF13487">
    <property type="entry name" value="HD_5"/>
    <property type="match status" value="1"/>
</dbReference>
<dbReference type="RefSeq" id="WP_188856964.1">
    <property type="nucleotide sequence ID" value="NZ_BMOS01000011.1"/>
</dbReference>